<name>C3ZHE9_BRAFL</name>
<proteinExistence type="predicted"/>
<reference evidence="2" key="1">
    <citation type="journal article" date="2008" name="Nature">
        <title>The amphioxus genome and the evolution of the chordate karyotype.</title>
        <authorList>
            <consortium name="US DOE Joint Genome Institute (JGI-PGF)"/>
            <person name="Putnam N.H."/>
            <person name="Butts T."/>
            <person name="Ferrier D.E.K."/>
            <person name="Furlong R.F."/>
            <person name="Hellsten U."/>
            <person name="Kawashima T."/>
            <person name="Robinson-Rechavi M."/>
            <person name="Shoguchi E."/>
            <person name="Terry A."/>
            <person name="Yu J.-K."/>
            <person name="Benito-Gutierrez E.L."/>
            <person name="Dubchak I."/>
            <person name="Garcia-Fernandez J."/>
            <person name="Gibson-Brown J.J."/>
            <person name="Grigoriev I.V."/>
            <person name="Horton A.C."/>
            <person name="de Jong P.J."/>
            <person name="Jurka J."/>
            <person name="Kapitonov V.V."/>
            <person name="Kohara Y."/>
            <person name="Kuroki Y."/>
            <person name="Lindquist E."/>
            <person name="Lucas S."/>
            <person name="Osoegawa K."/>
            <person name="Pennacchio L.A."/>
            <person name="Salamov A.A."/>
            <person name="Satou Y."/>
            <person name="Sauka-Spengler T."/>
            <person name="Schmutz J."/>
            <person name="Shin-I T."/>
            <person name="Toyoda A."/>
            <person name="Bronner-Fraser M."/>
            <person name="Fujiyama A."/>
            <person name="Holland L.Z."/>
            <person name="Holland P.W.H."/>
            <person name="Satoh N."/>
            <person name="Rokhsar D.S."/>
        </authorList>
    </citation>
    <scope>NUCLEOTIDE SEQUENCE [LARGE SCALE GENOMIC DNA]</scope>
    <source>
        <strain evidence="2">S238N-H82</strain>
        <tissue evidence="2">Testes</tissue>
    </source>
</reference>
<dbReference type="InParanoid" id="C3ZHE9"/>
<evidence type="ECO:0000256" key="1">
    <source>
        <dbReference type="SAM" id="MobiDB-lite"/>
    </source>
</evidence>
<feature type="compositionally biased region" description="Basic and acidic residues" evidence="1">
    <location>
        <begin position="120"/>
        <end position="139"/>
    </location>
</feature>
<feature type="region of interest" description="Disordered" evidence="1">
    <location>
        <begin position="1"/>
        <end position="209"/>
    </location>
</feature>
<feature type="compositionally biased region" description="Basic and acidic residues" evidence="1">
    <location>
        <begin position="168"/>
        <end position="181"/>
    </location>
</feature>
<protein>
    <submittedName>
        <fullName evidence="2">Uncharacterized protein</fullName>
    </submittedName>
</protein>
<gene>
    <name evidence="2" type="ORF">BRAFLDRAFT_79532</name>
</gene>
<dbReference type="EMBL" id="GG666623">
    <property type="protein sequence ID" value="EEN47944.1"/>
    <property type="molecule type" value="Genomic_DNA"/>
</dbReference>
<evidence type="ECO:0000313" key="2">
    <source>
        <dbReference type="EMBL" id="EEN47944.1"/>
    </source>
</evidence>
<feature type="compositionally biased region" description="Basic and acidic residues" evidence="1">
    <location>
        <begin position="29"/>
        <end position="47"/>
    </location>
</feature>
<organism>
    <name type="scientific">Branchiostoma floridae</name>
    <name type="common">Florida lancelet</name>
    <name type="synonym">Amphioxus</name>
    <dbReference type="NCBI Taxonomy" id="7739"/>
    <lineage>
        <taxon>Eukaryota</taxon>
        <taxon>Metazoa</taxon>
        <taxon>Chordata</taxon>
        <taxon>Cephalochordata</taxon>
        <taxon>Leptocardii</taxon>
        <taxon>Amphioxiformes</taxon>
        <taxon>Branchiostomatidae</taxon>
        <taxon>Branchiostoma</taxon>
    </lineage>
</organism>
<sequence length="519" mass="57744">MEDEKSAEDESGGRLAESEKELPSTTESMEDRFRVWETTPREDHEAATENQEAENGRSAPDDNRAGPGNVRQESEAGPSEKMMLQPQERVQSNLSDDVFETRRRSSSTGPVIFTTPPSQDDLRVEPEVFYEPGRERDDSIPTNDAGASLSTLGEMSEDQSKTTNSPDENGHTARNGKEEIATKAQGKDTNSAADSKEGKEKKRRKSRLTKYKMMAEEGINRMALSYADCNCKKMLLLCCMLVKSIKAKIFSAIRHSCLLVVKIYYTVKDASVTVSAGSTNEAPAIDDTVIVLEKATPFAEKINFDHATGCETLHVPAHNGMYEANIMHCFNQRETMYCFPEVSKCFVLDITEEGEPGMKQQERGISQFEHHSLGIIDGKNAVVQTNNWLIVGSVDRKDLHDNLANFHADFAVFAATKLPENAKFLSDQRGTDPQTDNGGDAQQRNGRLLELTCRNDALPVRKYHIINPAGCEYLVLCPPSTAAGTTCEDTRHITDWFYSACLCCPEHTHYRQCTGCQEL</sequence>
<accession>C3ZHE9</accession>
<feature type="compositionally biased region" description="Acidic residues" evidence="1">
    <location>
        <begin position="1"/>
        <end position="10"/>
    </location>
</feature>
<dbReference type="AlphaFoldDB" id="C3ZHE9"/>